<dbReference type="Pfam" id="PF13442">
    <property type="entry name" value="Cytochrome_CBB3"/>
    <property type="match status" value="1"/>
</dbReference>
<name>A0A1Y0I8S8_9GAMM</name>
<evidence type="ECO:0000256" key="3">
    <source>
        <dbReference type="ARBA" id="ARBA00023004"/>
    </source>
</evidence>
<proteinExistence type="predicted"/>
<dbReference type="Gene3D" id="1.10.760.10">
    <property type="entry name" value="Cytochrome c-like domain"/>
    <property type="match status" value="1"/>
</dbReference>
<dbReference type="PANTHER" id="PTHR35008:SF8">
    <property type="entry name" value="ALCOHOL DEHYDROGENASE CYTOCHROME C SUBUNIT"/>
    <property type="match status" value="1"/>
</dbReference>
<dbReference type="GO" id="GO:0020037">
    <property type="term" value="F:heme binding"/>
    <property type="evidence" value="ECO:0007669"/>
    <property type="project" value="InterPro"/>
</dbReference>
<dbReference type="EMBL" id="CP021425">
    <property type="protein sequence ID" value="ARU56912.1"/>
    <property type="molecule type" value="Genomic_DNA"/>
</dbReference>
<evidence type="ECO:0000259" key="5">
    <source>
        <dbReference type="PROSITE" id="PS51007"/>
    </source>
</evidence>
<keyword evidence="3 4" id="KW-0408">Iron</keyword>
<protein>
    <submittedName>
        <fullName evidence="6">High-affinity Fe2+/Pb2+ permease</fullName>
    </submittedName>
</protein>
<dbReference type="Proteomes" id="UP000196027">
    <property type="component" value="Chromosome"/>
</dbReference>
<evidence type="ECO:0000256" key="1">
    <source>
        <dbReference type="ARBA" id="ARBA00022617"/>
    </source>
</evidence>
<dbReference type="AlphaFoldDB" id="A0A1Y0I8S8"/>
<dbReference type="GO" id="GO:0046872">
    <property type="term" value="F:metal ion binding"/>
    <property type="evidence" value="ECO:0007669"/>
    <property type="project" value="UniProtKB-KW"/>
</dbReference>
<sequence length="141" mass="15794">MKRGMWGHGMMGPMERQRMERHWTFMHSGIPNEYRGLINPIPSSIKSLKEGASLYKQQCASCHGVDGLGDGEAGKDLTPSPALLAYMIQMPMAVDEYMMWSISEGGKQFGTAMPGFKEQLTRDEIWKIVSFMRAGFPESGE</sequence>
<feature type="domain" description="Cytochrome c" evidence="5">
    <location>
        <begin position="46"/>
        <end position="136"/>
    </location>
</feature>
<dbReference type="PROSITE" id="PS51007">
    <property type="entry name" value="CYTC"/>
    <property type="match status" value="1"/>
</dbReference>
<dbReference type="InterPro" id="IPR036909">
    <property type="entry name" value="Cyt_c-like_dom_sf"/>
</dbReference>
<dbReference type="InterPro" id="IPR051459">
    <property type="entry name" value="Cytochrome_c-type_DH"/>
</dbReference>
<evidence type="ECO:0000313" key="7">
    <source>
        <dbReference type="Proteomes" id="UP000196027"/>
    </source>
</evidence>
<dbReference type="GO" id="GO:0009055">
    <property type="term" value="F:electron transfer activity"/>
    <property type="evidence" value="ECO:0007669"/>
    <property type="project" value="InterPro"/>
</dbReference>
<keyword evidence="2 4" id="KW-0479">Metal-binding</keyword>
<accession>A0A1Y0I8S8</accession>
<reference evidence="6 7" key="1">
    <citation type="submission" date="2017-05" db="EMBL/GenBank/DDBJ databases">
        <title>Genomic insights into alkan degradation activity of Oleiphilus messinensis.</title>
        <authorList>
            <person name="Kozyavkin S.A."/>
            <person name="Slesarev A.I."/>
            <person name="Golyshin P.N."/>
            <person name="Korzhenkov A."/>
            <person name="Golyshina O.N."/>
            <person name="Toshchakov S.V."/>
        </authorList>
    </citation>
    <scope>NUCLEOTIDE SEQUENCE [LARGE SCALE GENOMIC DNA]</scope>
    <source>
        <strain evidence="6 7">ME102</strain>
    </source>
</reference>
<keyword evidence="7" id="KW-1185">Reference proteome</keyword>
<evidence type="ECO:0000256" key="2">
    <source>
        <dbReference type="ARBA" id="ARBA00022723"/>
    </source>
</evidence>
<dbReference type="PANTHER" id="PTHR35008">
    <property type="entry name" value="BLL4482 PROTEIN-RELATED"/>
    <property type="match status" value="1"/>
</dbReference>
<organism evidence="6 7">
    <name type="scientific">Oleiphilus messinensis</name>
    <dbReference type="NCBI Taxonomy" id="141451"/>
    <lineage>
        <taxon>Bacteria</taxon>
        <taxon>Pseudomonadati</taxon>
        <taxon>Pseudomonadota</taxon>
        <taxon>Gammaproteobacteria</taxon>
        <taxon>Oceanospirillales</taxon>
        <taxon>Oleiphilaceae</taxon>
        <taxon>Oleiphilus</taxon>
    </lineage>
</organism>
<dbReference type="SUPFAM" id="SSF46626">
    <property type="entry name" value="Cytochrome c"/>
    <property type="match status" value="1"/>
</dbReference>
<keyword evidence="1 4" id="KW-0349">Heme</keyword>
<gene>
    <name evidence="6" type="ORF">OLMES_2864</name>
</gene>
<evidence type="ECO:0000313" key="6">
    <source>
        <dbReference type="EMBL" id="ARU56912.1"/>
    </source>
</evidence>
<dbReference type="KEGG" id="ome:OLMES_2864"/>
<evidence type="ECO:0000256" key="4">
    <source>
        <dbReference type="PROSITE-ProRule" id="PRU00433"/>
    </source>
</evidence>
<dbReference type="InterPro" id="IPR009056">
    <property type="entry name" value="Cyt_c-like_dom"/>
</dbReference>